<dbReference type="Proteomes" id="UP000283627">
    <property type="component" value="Unassembled WGS sequence"/>
</dbReference>
<dbReference type="AlphaFoldDB" id="A0A423KKR0"/>
<proteinExistence type="predicted"/>
<evidence type="ECO:0008006" key="3">
    <source>
        <dbReference type="Google" id="ProtNLM"/>
    </source>
</evidence>
<evidence type="ECO:0000313" key="2">
    <source>
        <dbReference type="Proteomes" id="UP000283627"/>
    </source>
</evidence>
<accession>A0A423KKR0</accession>
<dbReference type="RefSeq" id="WP_123406374.1">
    <property type="nucleotide sequence ID" value="NZ_MOBP01000007.1"/>
</dbReference>
<evidence type="ECO:0000313" key="1">
    <source>
        <dbReference type="EMBL" id="RON53986.1"/>
    </source>
</evidence>
<protein>
    <recommendedName>
        <fullName evidence="3">Immunity protein 42</fullName>
    </recommendedName>
</protein>
<comment type="caution">
    <text evidence="1">The sequence shown here is derived from an EMBL/GenBank/DDBJ whole genome shotgun (WGS) entry which is preliminary data.</text>
</comment>
<dbReference type="InterPro" id="IPR028958">
    <property type="entry name" value="Imm42"/>
</dbReference>
<gene>
    <name evidence="1" type="ORF">BK665_12985</name>
</gene>
<name>A0A423KKR0_9PSED</name>
<dbReference type="OrthoDB" id="9011866at2"/>
<organism evidence="1 2">
    <name type="scientific">Pseudomonas frederiksbergensis</name>
    <dbReference type="NCBI Taxonomy" id="104087"/>
    <lineage>
        <taxon>Bacteria</taxon>
        <taxon>Pseudomonadati</taxon>
        <taxon>Pseudomonadota</taxon>
        <taxon>Gammaproteobacteria</taxon>
        <taxon>Pseudomonadales</taxon>
        <taxon>Pseudomonadaceae</taxon>
        <taxon>Pseudomonas</taxon>
    </lineage>
</organism>
<dbReference type="Pfam" id="PF15593">
    <property type="entry name" value="Imm42"/>
    <property type="match status" value="1"/>
</dbReference>
<sequence length="181" mass="20175">MIFGDPINFAILMKYIPQWNQNGSYKNGMFHFIIDSAIFPEVAGVATLGGDVKCVKSDNALVKPVDDSKLFHMDAKNAFLLMLEGMLPARLGVEVDEGFVEDYRFHASSNNLEEFGCFVFAVGYKNKIRILGANLNCLRSEGDSIAGLELVKVSEVIVDKEQIAEIISDVVKEYESAREIW</sequence>
<dbReference type="EMBL" id="MOBP01000007">
    <property type="protein sequence ID" value="RON53986.1"/>
    <property type="molecule type" value="Genomic_DNA"/>
</dbReference>
<reference evidence="1 2" key="1">
    <citation type="submission" date="2016-10" db="EMBL/GenBank/DDBJ databases">
        <title>Comparative genome analysis of multiple Pseudomonas spp. focuses on biocontrol and plant growth promoting traits.</title>
        <authorList>
            <person name="Tao X.-Y."/>
            <person name="Taylor C.G."/>
        </authorList>
    </citation>
    <scope>NUCLEOTIDE SEQUENCE [LARGE SCALE GENOMIC DNA]</scope>
    <source>
        <strain evidence="1 2">39A2</strain>
    </source>
</reference>